<evidence type="ECO:0000313" key="6">
    <source>
        <dbReference type="EMBL" id="MBA0088245.1"/>
    </source>
</evidence>
<feature type="domain" description="Glycoside hydrolase family 65 C-terminal" evidence="3">
    <location>
        <begin position="526"/>
        <end position="563"/>
    </location>
</feature>
<dbReference type="SUPFAM" id="SSF48208">
    <property type="entry name" value="Six-hairpin glycosidases"/>
    <property type="match status" value="1"/>
</dbReference>
<feature type="non-terminal residue" evidence="6">
    <location>
        <position position="567"/>
    </location>
</feature>
<evidence type="ECO:0000313" key="7">
    <source>
        <dbReference type="Proteomes" id="UP000567293"/>
    </source>
</evidence>
<gene>
    <name evidence="6" type="ORF">HRJ53_24945</name>
</gene>
<feature type="domain" description="Glycosyl hydrolase 94 catalytic" evidence="5">
    <location>
        <begin position="102"/>
        <end position="525"/>
    </location>
</feature>
<dbReference type="Gene3D" id="1.50.10.10">
    <property type="match status" value="1"/>
</dbReference>
<dbReference type="InterPro" id="IPR012341">
    <property type="entry name" value="6hp_glycosidase-like_sf"/>
</dbReference>
<dbReference type="InterPro" id="IPR010383">
    <property type="entry name" value="Glyco_hydrolase_94_b-supersand"/>
</dbReference>
<evidence type="ECO:0000259" key="5">
    <source>
        <dbReference type="Pfam" id="PF17167"/>
    </source>
</evidence>
<dbReference type="InterPro" id="IPR008928">
    <property type="entry name" value="6-hairpin_glycosidase_sf"/>
</dbReference>
<dbReference type="Pfam" id="PF17167">
    <property type="entry name" value="Glyco_hydro_94"/>
    <property type="match status" value="1"/>
</dbReference>
<dbReference type="Gene3D" id="2.60.420.10">
    <property type="entry name" value="Maltose phosphorylase, domain 3"/>
    <property type="match status" value="1"/>
</dbReference>
<sequence length="567" mass="62318">AATCTDTQPHSFTTDRAEFLGREGSPEAPAALRRSRLSDRAGELVDPCAALMTPLEVPAGGEEEVVFLLGQTAAPEEARRLVRAYAAPGQVEAALEEVRALWDRILGTVQVRTPDPALDLMLNRWLVYQALACRMWGRSAFYQSGGAFGFRDQLQDAMAIVYGAPGEARAQILRAAARQFEEGDVQHWWHPPAGRGVRTRITDDLIFLPLVVAHYVGVTGDLSLLDERVPFLHAPVLRPDQEEDYGLPEVSPTHESVYNHCERALECGLKLGPHGLPLMGTGDWNDGMNKVGVEGKGESVWNGWFMVATLREFAGLAEQRGDGARAAWCRERADALRVALEEHAWDGRWYRRAYFDNGTPLGSATNDECQIDSIAQSWAVISGGGDPERARQAMLAVEEHLVRDADGLILLLTPPFDRGRLEPGYIKGYVPGIRENGGQYTHAATWVVLATALLGQGQRAAELFDLINPVRHAASPDGVERYKVEPYVVCADVYGAPPHTGRGGWTWYTGSAAWLYRVGLEAILGFRLRGTRLELDPCVPPGWSGYEITYRHRSATYHVVVENSGGS</sequence>
<organism evidence="6 7">
    <name type="scientific">Candidatus Acidiferrum panamense</name>
    <dbReference type="NCBI Taxonomy" id="2741543"/>
    <lineage>
        <taxon>Bacteria</taxon>
        <taxon>Pseudomonadati</taxon>
        <taxon>Acidobacteriota</taxon>
        <taxon>Terriglobia</taxon>
        <taxon>Candidatus Acidiferrales</taxon>
        <taxon>Candidatus Acidiferrum</taxon>
    </lineage>
</organism>
<dbReference type="InterPro" id="IPR037018">
    <property type="entry name" value="GH65_N"/>
</dbReference>
<dbReference type="InterPro" id="IPR011013">
    <property type="entry name" value="Gal_mutarotase_sf_dom"/>
</dbReference>
<dbReference type="GO" id="GO:0016757">
    <property type="term" value="F:glycosyltransferase activity"/>
    <property type="evidence" value="ECO:0007669"/>
    <property type="project" value="UniProtKB-KW"/>
</dbReference>
<dbReference type="PANTHER" id="PTHR37469">
    <property type="entry name" value="CELLOBIONIC ACID PHOSPHORYLASE-RELATED"/>
    <property type="match status" value="1"/>
</dbReference>
<evidence type="ECO:0000256" key="1">
    <source>
        <dbReference type="ARBA" id="ARBA00022676"/>
    </source>
</evidence>
<dbReference type="GO" id="GO:0005975">
    <property type="term" value="P:carbohydrate metabolic process"/>
    <property type="evidence" value="ECO:0007669"/>
    <property type="project" value="InterPro"/>
</dbReference>
<dbReference type="Pfam" id="PF03633">
    <property type="entry name" value="Glyco_hydro_65C"/>
    <property type="match status" value="1"/>
</dbReference>
<dbReference type="SUPFAM" id="SSF74650">
    <property type="entry name" value="Galactose mutarotase-like"/>
    <property type="match status" value="1"/>
</dbReference>
<evidence type="ECO:0000259" key="4">
    <source>
        <dbReference type="Pfam" id="PF06165"/>
    </source>
</evidence>
<dbReference type="PANTHER" id="PTHR37469:SF2">
    <property type="entry name" value="CELLOBIONIC ACID PHOSPHORYLASE"/>
    <property type="match status" value="1"/>
</dbReference>
<dbReference type="AlphaFoldDB" id="A0A7V8SZA3"/>
<evidence type="ECO:0000259" key="3">
    <source>
        <dbReference type="Pfam" id="PF03633"/>
    </source>
</evidence>
<name>A0A7V8SZA3_9BACT</name>
<evidence type="ECO:0000256" key="2">
    <source>
        <dbReference type="ARBA" id="ARBA00022679"/>
    </source>
</evidence>
<dbReference type="Gene3D" id="2.70.98.40">
    <property type="entry name" value="Glycoside hydrolase, family 65, N-terminal domain"/>
    <property type="match status" value="1"/>
</dbReference>
<dbReference type="Proteomes" id="UP000567293">
    <property type="component" value="Unassembled WGS sequence"/>
</dbReference>
<dbReference type="EMBL" id="JACDQQ010002407">
    <property type="protein sequence ID" value="MBA0088245.1"/>
    <property type="molecule type" value="Genomic_DNA"/>
</dbReference>
<protein>
    <submittedName>
        <fullName evidence="6">Glycosyl transferase family 36</fullName>
    </submittedName>
</protein>
<feature type="domain" description="Glycosyl hydrolase 94 supersandwich" evidence="4">
    <location>
        <begin position="4"/>
        <end position="87"/>
    </location>
</feature>
<dbReference type="Pfam" id="PF06165">
    <property type="entry name" value="GH94_b-supersand"/>
    <property type="match status" value="1"/>
</dbReference>
<keyword evidence="2 6" id="KW-0808">Transferase</keyword>
<comment type="caution">
    <text evidence="6">The sequence shown here is derived from an EMBL/GenBank/DDBJ whole genome shotgun (WGS) entry which is preliminary data.</text>
</comment>
<proteinExistence type="predicted"/>
<accession>A0A7V8SZA3</accession>
<keyword evidence="1" id="KW-0328">Glycosyltransferase</keyword>
<dbReference type="InterPro" id="IPR005194">
    <property type="entry name" value="Glyco_hydro_65_C"/>
</dbReference>
<feature type="non-terminal residue" evidence="6">
    <location>
        <position position="1"/>
    </location>
</feature>
<dbReference type="InterPro" id="IPR033432">
    <property type="entry name" value="GH94_catalytic"/>
</dbReference>
<reference evidence="6" key="1">
    <citation type="submission" date="2020-06" db="EMBL/GenBank/DDBJ databases">
        <title>Legume-microbial interactions unlock mineral nutrients during tropical forest succession.</title>
        <authorList>
            <person name="Epihov D.Z."/>
        </authorList>
    </citation>
    <scope>NUCLEOTIDE SEQUENCE [LARGE SCALE GENOMIC DNA]</scope>
    <source>
        <strain evidence="6">Pan2503</strain>
    </source>
</reference>
<dbReference type="GO" id="GO:0030246">
    <property type="term" value="F:carbohydrate binding"/>
    <property type="evidence" value="ECO:0007669"/>
    <property type="project" value="InterPro"/>
</dbReference>
<dbReference type="InterPro" id="IPR052047">
    <property type="entry name" value="GH94_Enzymes"/>
</dbReference>
<keyword evidence="7" id="KW-1185">Reference proteome</keyword>